<dbReference type="GeneID" id="18938365"/>
<protein>
    <submittedName>
        <fullName evidence="1">Uncharacterized protein</fullName>
    </submittedName>
</protein>
<evidence type="ECO:0000313" key="1">
    <source>
        <dbReference type="EMBL" id="AHL18524.1"/>
    </source>
</evidence>
<dbReference type="KEGG" id="vg:18938365"/>
<gene>
    <name evidence="1" type="ORF">ISF9_054</name>
</gene>
<dbReference type="EMBL" id="KJ173786">
    <property type="protein sequence ID" value="AHL18524.1"/>
    <property type="molecule type" value="Genomic_DNA"/>
</dbReference>
<accession>W8NNY3</accession>
<dbReference type="RefSeq" id="YP_009021499.1">
    <property type="nucleotide sequence ID" value="NC_023859.1"/>
</dbReference>
<dbReference type="Proteomes" id="UP000019700">
    <property type="component" value="Genome"/>
</dbReference>
<sequence>MKKVELANLKVGGKVQIVINGVVEKVDLEDSSVLVAKADGGSTWLYPSHYGATEILTEDPPLVPHDAELVSVEIGNKREVFIRKRPDGTWIDSDSEEYDSANVLAWEIVEWGAAESLRVWKRADQ</sequence>
<evidence type="ECO:0000313" key="2">
    <source>
        <dbReference type="Proteomes" id="UP000019700"/>
    </source>
</evidence>
<organism evidence="1 2">
    <name type="scientific">Microbacterium phage vB_MoxS-ISF9</name>
    <dbReference type="NCBI Taxonomy" id="1458670"/>
    <lineage>
        <taxon>Viruses</taxon>
        <taxon>Duplodnaviria</taxon>
        <taxon>Heunggongvirae</taxon>
        <taxon>Uroviricota</taxon>
        <taxon>Caudoviricetes</taxon>
        <taxon>Farahnazvirus</taxon>
        <taxon>Farahnazvirus ISF9</taxon>
    </lineage>
</organism>
<name>W8NNY3_9CAUD</name>
<proteinExistence type="predicted"/>
<reference evidence="1 2" key="1">
    <citation type="journal article" date="2014" name="Arch. Virol.">
        <title>Complete genome sequence of a novel phage, vB_MoxS-ISF9, infecting methylotrophic Microbacterium: first report of a virulent Microbacterium phage.</title>
        <authorList>
            <person name="Zamani I."/>
            <person name="Bouzari M."/>
            <person name="Emtiazi G."/>
            <person name="Ghasemi S.M."/>
            <person name="Chang H.I."/>
        </authorList>
    </citation>
    <scope>NUCLEOTIDE SEQUENCE [LARGE SCALE GENOMIC DNA]</scope>
</reference>
<keyword evidence="2" id="KW-1185">Reference proteome</keyword>